<dbReference type="GeneID" id="110979458"/>
<dbReference type="PRINTS" id="PR00081">
    <property type="entry name" value="GDHRDH"/>
</dbReference>
<dbReference type="PANTHER" id="PTHR43313:SF36">
    <property type="entry name" value="D-BETA-HYDROXYBUTYRATE DEHYDROGENASE, MITOCHONDRIAL"/>
    <property type="match status" value="1"/>
</dbReference>
<dbReference type="GO" id="GO:0016491">
    <property type="term" value="F:oxidoreductase activity"/>
    <property type="evidence" value="ECO:0007669"/>
    <property type="project" value="UniProtKB-KW"/>
</dbReference>
<comment type="similarity">
    <text evidence="2">Belongs to the short-chain dehydrogenases/reductases (SDR) family.</text>
</comment>
<gene>
    <name evidence="5" type="primary">LOC110979458</name>
</gene>
<dbReference type="GO" id="GO:0008202">
    <property type="term" value="P:steroid metabolic process"/>
    <property type="evidence" value="ECO:0007669"/>
    <property type="project" value="TreeGrafter"/>
</dbReference>
<name>A0A8B7YEF3_ACAPL</name>
<dbReference type="PROSITE" id="PS00061">
    <property type="entry name" value="ADH_SHORT"/>
    <property type="match status" value="1"/>
</dbReference>
<dbReference type="OMA" id="PHERYFP"/>
<organism evidence="4 5">
    <name type="scientific">Acanthaster planci</name>
    <name type="common">Crown-of-thorns starfish</name>
    <dbReference type="NCBI Taxonomy" id="133434"/>
    <lineage>
        <taxon>Eukaryota</taxon>
        <taxon>Metazoa</taxon>
        <taxon>Echinodermata</taxon>
        <taxon>Eleutherozoa</taxon>
        <taxon>Asterozoa</taxon>
        <taxon>Asteroidea</taxon>
        <taxon>Valvatacea</taxon>
        <taxon>Valvatida</taxon>
        <taxon>Acanthasteridae</taxon>
        <taxon>Acanthaster</taxon>
    </lineage>
</organism>
<dbReference type="Gene3D" id="3.40.50.720">
    <property type="entry name" value="NAD(P)-binding Rossmann-like Domain"/>
    <property type="match status" value="1"/>
</dbReference>
<dbReference type="PRINTS" id="PR00080">
    <property type="entry name" value="SDRFAMILY"/>
</dbReference>
<dbReference type="AlphaFoldDB" id="A0A8B7YEF3"/>
<proteinExistence type="inferred from homology"/>
<sequence>MQRIKIGRPQYLLYLLHLHLRKMAAASLRKVAVFALCLGSSLILIVPHLGHELLTKSVGCFLAVGLSYLISSWYTGGKISSVRGKAVLVTGCDTGIGNALARHLDSLGFRVFAGCLFAEDSAALRLTAECSKRLEVVQLDVTSDLQVSRAVSYVRDSLSATGDVLWGVVNNAGMACWGEVDWVSLDRYKRLAEVNVWGMIRVTKAFLPFIRNCGGRVVNISSMLGHFSAPGCSAYCITKYGVQAFTDSLRNEVNKFGVSAVIVEPGNFSGGQSAMFTRENMFKDLDRAWSEAPEEVRGVYGTDYFEAFKNALVNASHYTATTSLSLVTEACASALIDANPHERYFPGNWTSKLTVLIFCFLPASFTDVLFRVYQSLFLVKVKWAKSKNQR</sequence>
<accession>A0A8B7YEF3</accession>
<dbReference type="OrthoDB" id="5296at2759"/>
<keyword evidence="4" id="KW-1185">Reference proteome</keyword>
<dbReference type="RefSeq" id="XP_022090957.1">
    <property type="nucleotide sequence ID" value="XM_022235265.1"/>
</dbReference>
<evidence type="ECO:0000256" key="1">
    <source>
        <dbReference type="ARBA" id="ARBA00023002"/>
    </source>
</evidence>
<dbReference type="Pfam" id="PF00106">
    <property type="entry name" value="adh_short"/>
    <property type="match status" value="1"/>
</dbReference>
<evidence type="ECO:0000313" key="4">
    <source>
        <dbReference type="Proteomes" id="UP000694845"/>
    </source>
</evidence>
<evidence type="ECO:0000256" key="3">
    <source>
        <dbReference type="SAM" id="Phobius"/>
    </source>
</evidence>
<keyword evidence="3" id="KW-0812">Transmembrane</keyword>
<keyword evidence="3" id="KW-1133">Transmembrane helix</keyword>
<dbReference type="Proteomes" id="UP000694845">
    <property type="component" value="Unplaced"/>
</dbReference>
<keyword evidence="1" id="KW-0560">Oxidoreductase</keyword>
<dbReference type="InterPro" id="IPR036291">
    <property type="entry name" value="NAD(P)-bd_dom_sf"/>
</dbReference>
<dbReference type="KEGG" id="aplc:110979458"/>
<keyword evidence="3" id="KW-0472">Membrane</keyword>
<dbReference type="PANTHER" id="PTHR43313">
    <property type="entry name" value="SHORT-CHAIN DEHYDROGENASE/REDUCTASE FAMILY 9C"/>
    <property type="match status" value="1"/>
</dbReference>
<reference evidence="5" key="1">
    <citation type="submission" date="2025-08" db="UniProtKB">
        <authorList>
            <consortium name="RefSeq"/>
        </authorList>
    </citation>
    <scope>IDENTIFICATION</scope>
</reference>
<dbReference type="SUPFAM" id="SSF51735">
    <property type="entry name" value="NAD(P)-binding Rossmann-fold domains"/>
    <property type="match status" value="1"/>
</dbReference>
<feature type="transmembrane region" description="Helical" evidence="3">
    <location>
        <begin position="31"/>
        <end position="50"/>
    </location>
</feature>
<dbReference type="InterPro" id="IPR002347">
    <property type="entry name" value="SDR_fam"/>
</dbReference>
<dbReference type="InterPro" id="IPR020904">
    <property type="entry name" value="Sc_DH/Rdtase_CS"/>
</dbReference>
<evidence type="ECO:0000313" key="5">
    <source>
        <dbReference type="RefSeq" id="XP_022090957.1"/>
    </source>
</evidence>
<protein>
    <submittedName>
        <fullName evidence="5">D-beta-hydroxybutyrate dehydrogenase, mitochondrial-like</fullName>
    </submittedName>
</protein>
<evidence type="ECO:0000256" key="2">
    <source>
        <dbReference type="RuleBase" id="RU000363"/>
    </source>
</evidence>